<evidence type="ECO:0008006" key="4">
    <source>
        <dbReference type="Google" id="ProtNLM"/>
    </source>
</evidence>
<dbReference type="Gene3D" id="3.30.420.40">
    <property type="match status" value="2"/>
</dbReference>
<dbReference type="PIRSF" id="PIRSF015761">
    <property type="entry name" value="Protein_L"/>
    <property type="match status" value="1"/>
</dbReference>
<dbReference type="GO" id="GO:0009276">
    <property type="term" value="C:Gram-negative-bacterium-type cell wall"/>
    <property type="evidence" value="ECO:0007669"/>
    <property type="project" value="InterPro"/>
</dbReference>
<dbReference type="Proteomes" id="UP000228886">
    <property type="component" value="Unassembled WGS sequence"/>
</dbReference>
<keyword evidence="1" id="KW-0472">Membrane</keyword>
<dbReference type="GO" id="GO:0015627">
    <property type="term" value="C:type II protein secretion system complex"/>
    <property type="evidence" value="ECO:0007669"/>
    <property type="project" value="InterPro"/>
</dbReference>
<dbReference type="EMBL" id="PETL01000219">
    <property type="protein sequence ID" value="PIV63995.1"/>
    <property type="molecule type" value="Genomic_DNA"/>
</dbReference>
<gene>
    <name evidence="2" type="ORF">COS11_04515</name>
</gene>
<dbReference type="SUPFAM" id="SSF53067">
    <property type="entry name" value="Actin-like ATPase domain"/>
    <property type="match status" value="1"/>
</dbReference>
<sequence>MKRSIGIEVGTNFIRAVMLSKLRGKIKIIKSLQEPWNWKDSQDLPVSLKEILVKGKPAVYLSVPKSLTFFRKASFPFKNRKKILLALPYELEETLSLPAEQLNFDFYVMERSERLPRTLLSLRTRRVKQFHETEIMAIAIPREITKKILTPFEKIGIKISSLESAAISLFNCYFLSLTMKKGNFFILYLSSDEALLNVVKDGLLVDARAIKYQNAIEQEIFYAGKAFFRQESEGIFLAGEENPSLENKLKEKLNLPIIHPNLKSMSSLNPEFSLAFALAMRGFIRFPLRVDLRERDKVTFPGRKTILIFSLAMILVLLLLPFFNLKQKEKEHQCLKEEMRKISQSIFPLPQGTSLPVAELKKRLQLSDEGSEEITLLLKKEKSPLESLKRFSALIPQNLKIEVQTMSLDRRKIGVSANLSSLKEIDQLKEILEKSPYFEEIKFGETRLNKEKGTIEFSLNLKIR</sequence>
<dbReference type="AlphaFoldDB" id="A0A2M7E8G0"/>
<organism evidence="2 3">
    <name type="scientific">bacterium (Candidatus Ratteibacteria) CG01_land_8_20_14_3_00_40_19</name>
    <dbReference type="NCBI Taxonomy" id="2014290"/>
    <lineage>
        <taxon>Bacteria</taxon>
        <taxon>Candidatus Ratteibacteria</taxon>
    </lineage>
</organism>
<name>A0A2M7E8G0_9BACT</name>
<proteinExistence type="predicted"/>
<evidence type="ECO:0000256" key="1">
    <source>
        <dbReference type="SAM" id="Phobius"/>
    </source>
</evidence>
<comment type="caution">
    <text evidence="2">The sequence shown here is derived from an EMBL/GenBank/DDBJ whole genome shotgun (WGS) entry which is preliminary data.</text>
</comment>
<protein>
    <recommendedName>
        <fullName evidence="4">GspL periplasmic domain-containing protein</fullName>
    </recommendedName>
</protein>
<dbReference type="Gene3D" id="3.30.1490.300">
    <property type="match status" value="1"/>
</dbReference>
<dbReference type="InterPro" id="IPR007812">
    <property type="entry name" value="T2SS_protein-GspL"/>
</dbReference>
<evidence type="ECO:0000313" key="3">
    <source>
        <dbReference type="Proteomes" id="UP000228886"/>
    </source>
</evidence>
<accession>A0A2M7E8G0</accession>
<reference evidence="3" key="1">
    <citation type="submission" date="2017-09" db="EMBL/GenBank/DDBJ databases">
        <title>Depth-based differentiation of microbial function through sediment-hosted aquifers and enrichment of novel symbionts in the deep terrestrial subsurface.</title>
        <authorList>
            <person name="Probst A.J."/>
            <person name="Ladd B."/>
            <person name="Jarett J.K."/>
            <person name="Geller-Mcgrath D.E."/>
            <person name="Sieber C.M.K."/>
            <person name="Emerson J.B."/>
            <person name="Anantharaman K."/>
            <person name="Thomas B.C."/>
            <person name="Malmstrom R."/>
            <person name="Stieglmeier M."/>
            <person name="Klingl A."/>
            <person name="Woyke T."/>
            <person name="Ryan C.M."/>
            <person name="Banfield J.F."/>
        </authorList>
    </citation>
    <scope>NUCLEOTIDE SEQUENCE [LARGE SCALE GENOMIC DNA]</scope>
</reference>
<keyword evidence="1" id="KW-0812">Transmembrane</keyword>
<dbReference type="InterPro" id="IPR043129">
    <property type="entry name" value="ATPase_NBD"/>
</dbReference>
<dbReference type="GO" id="GO:0015628">
    <property type="term" value="P:protein secretion by the type II secretion system"/>
    <property type="evidence" value="ECO:0007669"/>
    <property type="project" value="InterPro"/>
</dbReference>
<evidence type="ECO:0000313" key="2">
    <source>
        <dbReference type="EMBL" id="PIV63995.1"/>
    </source>
</evidence>
<feature type="transmembrane region" description="Helical" evidence="1">
    <location>
        <begin position="305"/>
        <end position="323"/>
    </location>
</feature>
<keyword evidence="1" id="KW-1133">Transmembrane helix</keyword>